<gene>
    <name evidence="1" type="ORF">U0070_018071</name>
</gene>
<protein>
    <submittedName>
        <fullName evidence="1">Uncharacterized protein</fullName>
    </submittedName>
</protein>
<evidence type="ECO:0000313" key="2">
    <source>
        <dbReference type="Proteomes" id="UP001488838"/>
    </source>
</evidence>
<organism evidence="1 2">
    <name type="scientific">Myodes glareolus</name>
    <name type="common">Bank vole</name>
    <name type="synonym">Clethrionomys glareolus</name>
    <dbReference type="NCBI Taxonomy" id="447135"/>
    <lineage>
        <taxon>Eukaryota</taxon>
        <taxon>Metazoa</taxon>
        <taxon>Chordata</taxon>
        <taxon>Craniata</taxon>
        <taxon>Vertebrata</taxon>
        <taxon>Euteleostomi</taxon>
        <taxon>Mammalia</taxon>
        <taxon>Eutheria</taxon>
        <taxon>Euarchontoglires</taxon>
        <taxon>Glires</taxon>
        <taxon>Rodentia</taxon>
        <taxon>Myomorpha</taxon>
        <taxon>Muroidea</taxon>
        <taxon>Cricetidae</taxon>
        <taxon>Arvicolinae</taxon>
        <taxon>Myodes</taxon>
    </lineage>
</organism>
<proteinExistence type="predicted"/>
<accession>A0AAW0IK04</accession>
<dbReference type="Proteomes" id="UP001488838">
    <property type="component" value="Unassembled WGS sequence"/>
</dbReference>
<reference evidence="1 2" key="1">
    <citation type="journal article" date="2023" name="bioRxiv">
        <title>Conserved and derived expression patterns and positive selection on dental genes reveal complex evolutionary context of ever-growing rodent molars.</title>
        <authorList>
            <person name="Calamari Z.T."/>
            <person name="Song A."/>
            <person name="Cohen E."/>
            <person name="Akter M."/>
            <person name="Roy R.D."/>
            <person name="Hallikas O."/>
            <person name="Christensen M.M."/>
            <person name="Li P."/>
            <person name="Marangoni P."/>
            <person name="Jernvall J."/>
            <person name="Klein O.D."/>
        </authorList>
    </citation>
    <scope>NUCLEOTIDE SEQUENCE [LARGE SCALE GENOMIC DNA]</scope>
    <source>
        <strain evidence="1">V071</strain>
    </source>
</reference>
<name>A0AAW0IK04_MYOGA</name>
<keyword evidence="2" id="KW-1185">Reference proteome</keyword>
<sequence>MSDMVERTLTALPGLFLQNQLGGPAASRAPFFSRLGGLIRGVTALSSKHEEEKLIQQELSNLKATVSAPTTTLVCLHSWAHLPLKPGSIEYAFATIFTKQLTE</sequence>
<evidence type="ECO:0000313" key="1">
    <source>
        <dbReference type="EMBL" id="KAK7814747.1"/>
    </source>
</evidence>
<dbReference type="EMBL" id="JBBHLL010000119">
    <property type="protein sequence ID" value="KAK7814747.1"/>
    <property type="molecule type" value="Genomic_DNA"/>
</dbReference>
<dbReference type="AlphaFoldDB" id="A0AAW0IK04"/>
<comment type="caution">
    <text evidence="1">The sequence shown here is derived from an EMBL/GenBank/DDBJ whole genome shotgun (WGS) entry which is preliminary data.</text>
</comment>